<proteinExistence type="predicted"/>
<dbReference type="HOGENOM" id="CLU_201703_0_0_3"/>
<dbReference type="eggNOG" id="ENOG5032PK4">
    <property type="taxonomic scope" value="Bacteria"/>
</dbReference>
<dbReference type="EMBL" id="CP002198">
    <property type="protein sequence ID" value="ADN13364.1"/>
    <property type="molecule type" value="Genomic_DNA"/>
</dbReference>
<keyword evidence="1" id="KW-0812">Transmembrane</keyword>
<organism evidence="2 3">
    <name type="scientific">Gloeothece verrucosa (strain PCC 7822)</name>
    <name type="common">Cyanothece sp. (strain PCC 7822)</name>
    <dbReference type="NCBI Taxonomy" id="497965"/>
    <lineage>
        <taxon>Bacteria</taxon>
        <taxon>Bacillati</taxon>
        <taxon>Cyanobacteriota</taxon>
        <taxon>Cyanophyceae</taxon>
        <taxon>Oscillatoriophycideae</taxon>
        <taxon>Chroococcales</taxon>
        <taxon>Aphanothecaceae</taxon>
        <taxon>Gloeothece</taxon>
        <taxon>Gloeothece verrucosa</taxon>
    </lineage>
</organism>
<dbReference type="KEGG" id="cyj:Cyan7822_1364"/>
<keyword evidence="1" id="KW-1133">Transmembrane helix</keyword>
<gene>
    <name evidence="2" type="ordered locus">Cyan7822_1364</name>
</gene>
<reference evidence="3" key="1">
    <citation type="journal article" date="2011" name="MBio">
        <title>Novel metabolic attributes of the genus Cyanothece, comprising a group of unicellular nitrogen-fixing Cyanobacteria.</title>
        <authorList>
            <person name="Bandyopadhyay A."/>
            <person name="Elvitigala T."/>
            <person name="Welsh E."/>
            <person name="Stockel J."/>
            <person name="Liberton M."/>
            <person name="Min H."/>
            <person name="Sherman L.A."/>
            <person name="Pakrasi H.B."/>
        </authorList>
    </citation>
    <scope>NUCLEOTIDE SEQUENCE [LARGE SCALE GENOMIC DNA]</scope>
    <source>
        <strain evidence="3">PCC 7822</strain>
    </source>
</reference>
<evidence type="ECO:0000313" key="2">
    <source>
        <dbReference type="EMBL" id="ADN13364.1"/>
    </source>
</evidence>
<feature type="transmembrane region" description="Helical" evidence="1">
    <location>
        <begin position="14"/>
        <end position="33"/>
    </location>
</feature>
<accession>E0UIQ5</accession>
<dbReference type="RefSeq" id="WP_013321471.1">
    <property type="nucleotide sequence ID" value="NC_014501.1"/>
</dbReference>
<keyword evidence="3" id="KW-1185">Reference proteome</keyword>
<name>E0UIQ5_GLOV7</name>
<keyword evidence="1" id="KW-0472">Membrane</keyword>
<protein>
    <submittedName>
        <fullName evidence="2">Uncharacterized protein</fullName>
    </submittedName>
</protein>
<dbReference type="OrthoDB" id="427568at2"/>
<evidence type="ECO:0000256" key="1">
    <source>
        <dbReference type="SAM" id="Phobius"/>
    </source>
</evidence>
<dbReference type="AlphaFoldDB" id="E0UIQ5"/>
<sequence length="65" mass="7395">MKNIIFNHQVIRNYLITAATVITMSILIGDLFHSQDRIAQQDRLNGYAPFLGAGFVNYGKELREP</sequence>
<dbReference type="Proteomes" id="UP000008206">
    <property type="component" value="Chromosome"/>
</dbReference>
<evidence type="ECO:0000313" key="3">
    <source>
        <dbReference type="Proteomes" id="UP000008206"/>
    </source>
</evidence>